<evidence type="ECO:0008006" key="4">
    <source>
        <dbReference type="Google" id="ProtNLM"/>
    </source>
</evidence>
<dbReference type="SUPFAM" id="SSF53448">
    <property type="entry name" value="Nucleotide-diphospho-sugar transferases"/>
    <property type="match status" value="1"/>
</dbReference>
<evidence type="ECO:0000313" key="2">
    <source>
        <dbReference type="EMBL" id="KAH6605891.1"/>
    </source>
</evidence>
<feature type="region of interest" description="Disordered" evidence="1">
    <location>
        <begin position="1"/>
        <end position="32"/>
    </location>
</feature>
<evidence type="ECO:0000256" key="1">
    <source>
        <dbReference type="SAM" id="MobiDB-lite"/>
    </source>
</evidence>
<dbReference type="Pfam" id="PF05704">
    <property type="entry name" value="Caps_synth"/>
    <property type="match status" value="1"/>
</dbReference>
<dbReference type="GO" id="GO:0016757">
    <property type="term" value="F:glycosyltransferase activity"/>
    <property type="evidence" value="ECO:0007669"/>
    <property type="project" value="InterPro"/>
</dbReference>
<protein>
    <recommendedName>
        <fullName evidence="4">Capsule polysaccharide biosynthesis protein</fullName>
    </recommendedName>
</protein>
<name>A0A9P8QGR9_9HYPO</name>
<dbReference type="AlphaFoldDB" id="A0A9P8QGR9"/>
<accession>A0A9P8QGR9</accession>
<dbReference type="EMBL" id="JAIWOZ010000004">
    <property type="protein sequence ID" value="KAH6605891.1"/>
    <property type="molecule type" value="Genomic_DNA"/>
</dbReference>
<reference evidence="2" key="1">
    <citation type="submission" date="2021-08" db="EMBL/GenBank/DDBJ databases">
        <title>Chromosome-Level Trichoderma cornu-damae using Hi-C Data.</title>
        <authorList>
            <person name="Kim C.S."/>
        </authorList>
    </citation>
    <scope>NUCLEOTIDE SEQUENCE</scope>
    <source>
        <strain evidence="2">KA19-0412C</strain>
    </source>
</reference>
<keyword evidence="3" id="KW-1185">Reference proteome</keyword>
<dbReference type="InterPro" id="IPR008441">
    <property type="entry name" value="AfumC-like_glycosyl_Trfase"/>
</dbReference>
<gene>
    <name evidence="2" type="ORF">Trco_005044</name>
</gene>
<feature type="compositionally biased region" description="Pro residues" evidence="1">
    <location>
        <begin position="11"/>
        <end position="30"/>
    </location>
</feature>
<dbReference type="Gene3D" id="3.90.550.20">
    <property type="match status" value="1"/>
</dbReference>
<dbReference type="InterPro" id="IPR029044">
    <property type="entry name" value="Nucleotide-diphossugar_trans"/>
</dbReference>
<dbReference type="Proteomes" id="UP000827724">
    <property type="component" value="Unassembled WGS sequence"/>
</dbReference>
<dbReference type="OrthoDB" id="409543at2759"/>
<proteinExistence type="predicted"/>
<comment type="caution">
    <text evidence="2">The sequence shown here is derived from an EMBL/GenBank/DDBJ whole genome shotgun (WGS) entry which is preliminary data.</text>
</comment>
<evidence type="ECO:0000313" key="3">
    <source>
        <dbReference type="Proteomes" id="UP000827724"/>
    </source>
</evidence>
<organism evidence="2 3">
    <name type="scientific">Trichoderma cornu-damae</name>
    <dbReference type="NCBI Taxonomy" id="654480"/>
    <lineage>
        <taxon>Eukaryota</taxon>
        <taxon>Fungi</taxon>
        <taxon>Dikarya</taxon>
        <taxon>Ascomycota</taxon>
        <taxon>Pezizomycotina</taxon>
        <taxon>Sordariomycetes</taxon>
        <taxon>Hypocreomycetidae</taxon>
        <taxon>Hypocreales</taxon>
        <taxon>Hypocreaceae</taxon>
        <taxon>Trichoderma</taxon>
    </lineage>
</organism>
<sequence length="436" mass="49622">MSPSSARLYPPVSPPSIANPPDPSSLPPGLVPVFPTSTDHRSDEEISAWLTTRHAVTSDKNIWAFWHSGFLSMRPWCRRNVINWVRRLGPAWTVHVVDCVPGSETNVRHFVPDEYLPDAFLRGTMDGPSVGPHSGDIVRLPLLWLHGGVWLDAGTLLFRHVDDICWRQLEDPETPYEMAGFVLSLRPDEDAMINGFIAAKRNNPFIKRWHDIYFAMWMGVTNADGFHRHPLLRHLPLLNPPLSKSNLELDVTMESFTDYLAHFVAFERLRKLIDPNDGFDGPRYYRENILFAKAMQETFYVQPKTKWSGPRQFGYLATRRVGRDGGEPDEDGEKWLEAREFVHDALANSSTMKLSHGYPGGKDFLADLLDQPENENADCEPGTFAEYLRWGSVHLDQTRKMIPYKIDNSKENVYHIGVLEPAEKVSQTGDPAYGTR</sequence>